<sequence>MAKLEGSFELSKLALADGHSENSPYFDGWKAYDLNPYHPLLNPCGIMQMGLAENQLGTALVDEWVEKHTRFLAWKDTLTSFKETALYQDYHGFDSFRKALARFMEEVRDGRAKIDPDGLVLTAGATAANEILTFCIANPGETLLVPTPYYAGFDRDLRWRTGVEIEPVECSSDESFQITLPALERAYRTALKKGKTVKAVFITNPSNPLGLTISPHTLYQVLDFAREKSIHVIADEVYAGTVFSSPPFTSILELIQSSNKYGPETVHIVYSLSKDLGLPGFRVGALYSSNQTVRTAARRMSSFSLVSSQTQALLTSLLLDSGFTQNYLLRVRKELRRRHGDFLKGLREVGVDCVEGNSGLFCWVNLGKLLRIDDWEGELQLWRVVLEKIGLNISPGCSFHCSEPGWFRVCFGNMSEEDMNVALGRIRSFMSNNGGAGRGDGGGSKGMMTIPEEAPPMVRPHLSYVLDAEQQA</sequence>
<dbReference type="PRINTS" id="PR00753">
    <property type="entry name" value="ACCSYNTHASE"/>
</dbReference>
<dbReference type="Gene3D" id="3.40.640.10">
    <property type="entry name" value="Type I PLP-dependent aspartate aminotransferase-like (Major domain)"/>
    <property type="match status" value="1"/>
</dbReference>
<gene>
    <name evidence="4" type="ORF">H6P81_005073</name>
</gene>
<dbReference type="GO" id="GO:0006520">
    <property type="term" value="P:amino acid metabolic process"/>
    <property type="evidence" value="ECO:0007669"/>
    <property type="project" value="TreeGrafter"/>
</dbReference>
<dbReference type="SUPFAM" id="SSF53383">
    <property type="entry name" value="PLP-dependent transferases"/>
    <property type="match status" value="1"/>
</dbReference>
<name>A0AAV7EUU7_ARIFI</name>
<proteinExistence type="inferred from homology"/>
<dbReference type="InterPro" id="IPR015422">
    <property type="entry name" value="PyrdxlP-dep_Trfase_small"/>
</dbReference>
<dbReference type="Proteomes" id="UP000825729">
    <property type="component" value="Unassembled WGS sequence"/>
</dbReference>
<organism evidence="4 5">
    <name type="scientific">Aristolochia fimbriata</name>
    <name type="common">White veined hardy Dutchman's pipe vine</name>
    <dbReference type="NCBI Taxonomy" id="158543"/>
    <lineage>
        <taxon>Eukaryota</taxon>
        <taxon>Viridiplantae</taxon>
        <taxon>Streptophyta</taxon>
        <taxon>Embryophyta</taxon>
        <taxon>Tracheophyta</taxon>
        <taxon>Spermatophyta</taxon>
        <taxon>Magnoliopsida</taxon>
        <taxon>Magnoliidae</taxon>
        <taxon>Piperales</taxon>
        <taxon>Aristolochiaceae</taxon>
        <taxon>Aristolochia</taxon>
    </lineage>
</organism>
<protein>
    <recommendedName>
        <fullName evidence="3">Aminotransferase class I/classII large domain-containing protein</fullName>
    </recommendedName>
</protein>
<dbReference type="Gene3D" id="3.90.1150.10">
    <property type="entry name" value="Aspartate Aminotransferase, domain 1"/>
    <property type="match status" value="1"/>
</dbReference>
<evidence type="ECO:0000259" key="3">
    <source>
        <dbReference type="Pfam" id="PF00155"/>
    </source>
</evidence>
<dbReference type="Pfam" id="PF00155">
    <property type="entry name" value="Aminotran_1_2"/>
    <property type="match status" value="1"/>
</dbReference>
<feature type="domain" description="Aminotransferase class I/classII large" evidence="3">
    <location>
        <begin position="48"/>
        <end position="426"/>
    </location>
</feature>
<reference evidence="4 5" key="1">
    <citation type="submission" date="2021-07" db="EMBL/GenBank/DDBJ databases">
        <title>The Aristolochia fimbriata genome: insights into angiosperm evolution, floral development and chemical biosynthesis.</title>
        <authorList>
            <person name="Jiao Y."/>
        </authorList>
    </citation>
    <scope>NUCLEOTIDE SEQUENCE [LARGE SCALE GENOMIC DNA]</scope>
    <source>
        <strain evidence="4">IBCAS-2021</strain>
        <tissue evidence="4">Leaf</tissue>
    </source>
</reference>
<evidence type="ECO:0000313" key="5">
    <source>
        <dbReference type="Proteomes" id="UP000825729"/>
    </source>
</evidence>
<dbReference type="InterPro" id="IPR015424">
    <property type="entry name" value="PyrdxlP-dep_Trfase"/>
</dbReference>
<dbReference type="GO" id="GO:0008483">
    <property type="term" value="F:transaminase activity"/>
    <property type="evidence" value="ECO:0007669"/>
    <property type="project" value="TreeGrafter"/>
</dbReference>
<dbReference type="EMBL" id="JAINDJ010000003">
    <property type="protein sequence ID" value="KAG9452169.1"/>
    <property type="molecule type" value="Genomic_DNA"/>
</dbReference>
<dbReference type="InterPro" id="IPR015421">
    <property type="entry name" value="PyrdxlP-dep_Trfase_major"/>
</dbReference>
<dbReference type="PANTHER" id="PTHR43795">
    <property type="entry name" value="BIFUNCTIONAL ASPARTATE AMINOTRANSFERASE AND GLUTAMATE/ASPARTATE-PREPHENATE AMINOTRANSFERASE-RELATED"/>
    <property type="match status" value="1"/>
</dbReference>
<accession>A0AAV7EUU7</accession>
<dbReference type="PANTHER" id="PTHR43795:SF39">
    <property type="entry name" value="AMINOTRANSFERASE CLASS I_CLASSII DOMAIN-CONTAINING PROTEIN"/>
    <property type="match status" value="1"/>
</dbReference>
<evidence type="ECO:0000256" key="1">
    <source>
        <dbReference type="ARBA" id="ARBA00007441"/>
    </source>
</evidence>
<dbReference type="CDD" id="cd00609">
    <property type="entry name" value="AAT_like"/>
    <property type="match status" value="1"/>
</dbReference>
<evidence type="ECO:0000256" key="2">
    <source>
        <dbReference type="ARBA" id="ARBA00022898"/>
    </source>
</evidence>
<dbReference type="InterPro" id="IPR004839">
    <property type="entry name" value="Aminotransferase_I/II_large"/>
</dbReference>
<keyword evidence="2" id="KW-0663">Pyridoxal phosphate</keyword>
<dbReference type="InterPro" id="IPR004838">
    <property type="entry name" value="NHTrfase_class1_PyrdxlP-BS"/>
</dbReference>
<dbReference type="AlphaFoldDB" id="A0AAV7EUU7"/>
<dbReference type="PROSITE" id="PS00105">
    <property type="entry name" value="AA_TRANSFER_CLASS_1"/>
    <property type="match status" value="1"/>
</dbReference>
<comment type="similarity">
    <text evidence="1">Belongs to the class-I pyridoxal-phosphate-dependent aminotransferase family.</text>
</comment>
<dbReference type="InterPro" id="IPR050478">
    <property type="entry name" value="Ethylene_sulfur-biosynth"/>
</dbReference>
<dbReference type="GO" id="GO:0030170">
    <property type="term" value="F:pyridoxal phosphate binding"/>
    <property type="evidence" value="ECO:0007669"/>
    <property type="project" value="InterPro"/>
</dbReference>
<evidence type="ECO:0000313" key="4">
    <source>
        <dbReference type="EMBL" id="KAG9452169.1"/>
    </source>
</evidence>
<keyword evidence="5" id="KW-1185">Reference proteome</keyword>
<comment type="caution">
    <text evidence="4">The sequence shown here is derived from an EMBL/GenBank/DDBJ whole genome shotgun (WGS) entry which is preliminary data.</text>
</comment>